<sequence length="217" mass="23090">MAWPKPQKSSSERLDFDHGRGAPSEHQDWAVVQLRPHLSFLGRGFPRSLTLPCLCSGCFLVCCLSDCCLVAKLCGTLCDPVVCSPPGPSVHGISQVKNTGVGCCSLLQGFFLDQGSNPGLLHWQADSLPLSHLGYLHLMNKESSLQTCLGGRILCDTCEGSRFLPPVSPSLTHHHHVVPSSLGSTSTAKGLRLGSTKSSSQILGGVTQTFRPILGST</sequence>
<feature type="region of interest" description="Disordered" evidence="1">
    <location>
        <begin position="1"/>
        <end position="22"/>
    </location>
</feature>
<protein>
    <submittedName>
        <fullName evidence="2">Uncharacterized protein</fullName>
    </submittedName>
</protein>
<keyword evidence="3" id="KW-1185">Reference proteome</keyword>
<gene>
    <name evidence="2" type="ORF">MRATA1EN1_LOCUS14228</name>
</gene>
<proteinExistence type="predicted"/>
<accession>A0ABN8YWD4</accession>
<dbReference type="EMBL" id="OX459960">
    <property type="protein sequence ID" value="CAI9165266.1"/>
    <property type="molecule type" value="Genomic_DNA"/>
</dbReference>
<feature type="compositionally biased region" description="Basic and acidic residues" evidence="1">
    <location>
        <begin position="10"/>
        <end position="22"/>
    </location>
</feature>
<name>A0ABN8YWD4_RANTA</name>
<reference evidence="2" key="1">
    <citation type="submission" date="2023-04" db="EMBL/GenBank/DDBJ databases">
        <authorList>
            <consortium name="ELIXIR-Norway"/>
        </authorList>
    </citation>
    <scope>NUCLEOTIDE SEQUENCE [LARGE SCALE GENOMIC DNA]</scope>
</reference>
<organism evidence="2 3">
    <name type="scientific">Rangifer tarandus platyrhynchus</name>
    <name type="common">Svalbard reindeer</name>
    <dbReference type="NCBI Taxonomy" id="3082113"/>
    <lineage>
        <taxon>Eukaryota</taxon>
        <taxon>Metazoa</taxon>
        <taxon>Chordata</taxon>
        <taxon>Craniata</taxon>
        <taxon>Vertebrata</taxon>
        <taxon>Euteleostomi</taxon>
        <taxon>Mammalia</taxon>
        <taxon>Eutheria</taxon>
        <taxon>Laurasiatheria</taxon>
        <taxon>Artiodactyla</taxon>
        <taxon>Ruminantia</taxon>
        <taxon>Pecora</taxon>
        <taxon>Cervidae</taxon>
        <taxon>Odocoileinae</taxon>
        <taxon>Rangifer</taxon>
    </lineage>
</organism>
<evidence type="ECO:0000313" key="2">
    <source>
        <dbReference type="EMBL" id="CAI9165266.1"/>
    </source>
</evidence>
<evidence type="ECO:0000313" key="3">
    <source>
        <dbReference type="Proteomes" id="UP001176941"/>
    </source>
</evidence>
<evidence type="ECO:0000256" key="1">
    <source>
        <dbReference type="SAM" id="MobiDB-lite"/>
    </source>
</evidence>
<dbReference type="Proteomes" id="UP001176941">
    <property type="component" value="Chromosome 24"/>
</dbReference>